<dbReference type="EMBL" id="LSSM01000346">
    <property type="protein sequence ID" value="OMJ29220.1"/>
    <property type="molecule type" value="Genomic_DNA"/>
</dbReference>
<keyword evidence="1" id="KW-1133">Transmembrane helix</keyword>
<keyword evidence="1" id="KW-0472">Membrane</keyword>
<keyword evidence="1" id="KW-0812">Transmembrane</keyword>
<keyword evidence="3" id="KW-1185">Reference proteome</keyword>
<sequence>MTSASLIGRVSSCLRISIVTPCSDWEFVSRYFNWYAGYFSICLMLTSICGNYQLITRHIRLDVPFS</sequence>
<proteinExistence type="predicted"/>
<organism evidence="2 3">
    <name type="scientific">Smittium culicis</name>
    <dbReference type="NCBI Taxonomy" id="133412"/>
    <lineage>
        <taxon>Eukaryota</taxon>
        <taxon>Fungi</taxon>
        <taxon>Fungi incertae sedis</taxon>
        <taxon>Zoopagomycota</taxon>
        <taxon>Kickxellomycotina</taxon>
        <taxon>Harpellomycetes</taxon>
        <taxon>Harpellales</taxon>
        <taxon>Legeriomycetaceae</taxon>
        <taxon>Smittium</taxon>
    </lineage>
</organism>
<name>A0A1R1YQT2_9FUNG</name>
<comment type="caution">
    <text evidence="2">The sequence shown here is derived from an EMBL/GenBank/DDBJ whole genome shotgun (WGS) entry which is preliminary data.</text>
</comment>
<accession>A0A1R1YQT2</accession>
<evidence type="ECO:0000313" key="2">
    <source>
        <dbReference type="EMBL" id="OMJ29220.1"/>
    </source>
</evidence>
<dbReference type="Proteomes" id="UP000187429">
    <property type="component" value="Unassembled WGS sequence"/>
</dbReference>
<feature type="transmembrane region" description="Helical" evidence="1">
    <location>
        <begin position="35"/>
        <end position="55"/>
    </location>
</feature>
<protein>
    <submittedName>
        <fullName evidence="2">Uncharacterized protein</fullName>
    </submittedName>
</protein>
<evidence type="ECO:0000313" key="3">
    <source>
        <dbReference type="Proteomes" id="UP000187429"/>
    </source>
</evidence>
<reference evidence="3" key="1">
    <citation type="submission" date="2017-01" db="EMBL/GenBank/DDBJ databases">
        <authorList>
            <person name="Wang Y."/>
            <person name="White M."/>
            <person name="Kvist S."/>
            <person name="Moncalvo J.-M."/>
        </authorList>
    </citation>
    <scope>NUCLEOTIDE SEQUENCE [LARGE SCALE GENOMIC DNA]</scope>
    <source>
        <strain evidence="3">ID-206-W2</strain>
    </source>
</reference>
<dbReference type="AlphaFoldDB" id="A0A1R1YQT2"/>
<gene>
    <name evidence="2" type="ORF">AYI69_g1286</name>
</gene>
<evidence type="ECO:0000256" key="1">
    <source>
        <dbReference type="SAM" id="Phobius"/>
    </source>
</evidence>